<accession>A0A7C9DQ45</accession>
<sequence length="236" mass="26265">MAISTNSRDSSPSSSPRISFSHDVKEENPTQTCTKQVEVIRLDQALVTESCPPGSDFNFCVSCSDAERETCPADELFFNGVIIPTQMREKINIITNEEITAMTKATLVREEKITGGNSRSFWRFRRSSSLNCEKQRSSIWSNLPLLLRSKSTGSSSISQKIHSANQPKKQNHNSSTKKTSSKLPPQYQKPSGKTKNARNYSSVLNVPPPYIAKGTSDLLGLGNLFRNGFREKNSKK</sequence>
<proteinExistence type="predicted"/>
<dbReference type="EMBL" id="GISG01155460">
    <property type="protein sequence ID" value="MBA4648422.1"/>
    <property type="molecule type" value="Transcribed_RNA"/>
</dbReference>
<name>A0A7C9DQ45_OPUST</name>
<dbReference type="PANTHER" id="PTHR36757:SF1">
    <property type="entry name" value="GENOME ASSEMBLY, CHROMOSOME: A04"/>
    <property type="match status" value="1"/>
</dbReference>
<feature type="region of interest" description="Disordered" evidence="1">
    <location>
        <begin position="154"/>
        <end position="206"/>
    </location>
</feature>
<organism evidence="2">
    <name type="scientific">Opuntia streptacantha</name>
    <name type="common">Prickly pear cactus</name>
    <name type="synonym">Opuntia cardona</name>
    <dbReference type="NCBI Taxonomy" id="393608"/>
    <lineage>
        <taxon>Eukaryota</taxon>
        <taxon>Viridiplantae</taxon>
        <taxon>Streptophyta</taxon>
        <taxon>Embryophyta</taxon>
        <taxon>Tracheophyta</taxon>
        <taxon>Spermatophyta</taxon>
        <taxon>Magnoliopsida</taxon>
        <taxon>eudicotyledons</taxon>
        <taxon>Gunneridae</taxon>
        <taxon>Pentapetalae</taxon>
        <taxon>Caryophyllales</taxon>
        <taxon>Cactineae</taxon>
        <taxon>Cactaceae</taxon>
        <taxon>Opuntioideae</taxon>
        <taxon>Opuntia</taxon>
    </lineage>
</organism>
<protein>
    <submittedName>
        <fullName evidence="2">Uncharacterized protein</fullName>
    </submittedName>
</protein>
<evidence type="ECO:0000313" key="2">
    <source>
        <dbReference type="EMBL" id="MBA4648422.1"/>
    </source>
</evidence>
<dbReference type="PANTHER" id="PTHR36757">
    <property type="entry name" value="BNAANNG22500D PROTEIN"/>
    <property type="match status" value="1"/>
</dbReference>
<reference evidence="2" key="2">
    <citation type="submission" date="2020-07" db="EMBL/GenBank/DDBJ databases">
        <authorList>
            <person name="Vera ALvarez R."/>
            <person name="Arias-Moreno D.M."/>
            <person name="Jimenez-Jacinto V."/>
            <person name="Jimenez-Bremont J.F."/>
            <person name="Swaminathan K."/>
            <person name="Moose S.P."/>
            <person name="Guerrero-Gonzalez M.L."/>
            <person name="Marino-Ramirez L."/>
            <person name="Landsman D."/>
            <person name="Rodriguez-Kessler M."/>
            <person name="Delgado-Sanchez P."/>
        </authorList>
    </citation>
    <scope>NUCLEOTIDE SEQUENCE</scope>
    <source>
        <tissue evidence="2">Cladode</tissue>
    </source>
</reference>
<reference evidence="2" key="1">
    <citation type="journal article" date="2013" name="J. Plant Res.">
        <title>Effect of fungi and light on seed germination of three Opuntia species from semiarid lands of central Mexico.</title>
        <authorList>
            <person name="Delgado-Sanchez P."/>
            <person name="Jimenez-Bremont J.F."/>
            <person name="Guerrero-Gonzalez Mde L."/>
            <person name="Flores J."/>
        </authorList>
    </citation>
    <scope>NUCLEOTIDE SEQUENCE</scope>
    <source>
        <tissue evidence="2">Cladode</tissue>
    </source>
</reference>
<feature type="compositionally biased region" description="Polar residues" evidence="1">
    <location>
        <begin position="188"/>
        <end position="204"/>
    </location>
</feature>
<feature type="compositionally biased region" description="Low complexity" evidence="1">
    <location>
        <begin position="154"/>
        <end position="163"/>
    </location>
</feature>
<dbReference type="AlphaFoldDB" id="A0A7C9DQ45"/>
<evidence type="ECO:0000256" key="1">
    <source>
        <dbReference type="SAM" id="MobiDB-lite"/>
    </source>
</evidence>
<feature type="region of interest" description="Disordered" evidence="1">
    <location>
        <begin position="1"/>
        <end position="31"/>
    </location>
</feature>
<feature type="compositionally biased region" description="Low complexity" evidence="1">
    <location>
        <begin position="1"/>
        <end position="19"/>
    </location>
</feature>